<evidence type="ECO:0000313" key="2">
    <source>
        <dbReference type="EMBL" id="QEK78228.1"/>
    </source>
</evidence>
<evidence type="ECO:0000313" key="3">
    <source>
        <dbReference type="Proteomes" id="UP000324354"/>
    </source>
</evidence>
<dbReference type="GeneID" id="41712318"/>
<keyword evidence="1" id="KW-1133">Transmembrane helix</keyword>
<dbReference type="OrthoDB" id="100157at2157"/>
<dbReference type="Proteomes" id="UP000324354">
    <property type="component" value="Chromosome"/>
</dbReference>
<reference evidence="2 3" key="1">
    <citation type="submission" date="2017-08" db="EMBL/GenBank/DDBJ databases">
        <title>Resequencing and Reannotation of the genome of Pyrococcus furiosus type strain DSM3638.</title>
        <authorList>
            <person name="Reichelt R.M."/>
            <person name="Bunk B."/>
        </authorList>
    </citation>
    <scope>NUCLEOTIDE SEQUENCE [LARGE SCALE GENOMIC DNA]</scope>
    <source>
        <strain evidence="2 3">DSM 3638</strain>
    </source>
</reference>
<dbReference type="AlphaFoldDB" id="A0A5C0XPV6"/>
<name>A0A5C0XPV6_PYRFU</name>
<evidence type="ECO:0000256" key="1">
    <source>
        <dbReference type="SAM" id="Phobius"/>
    </source>
</evidence>
<proteinExistence type="predicted"/>
<accession>A0A5C0XPV6</accession>
<keyword evidence="1" id="KW-0812">Transmembrane</keyword>
<dbReference type="GeneID" id="13302328"/>
<protein>
    <submittedName>
        <fullName evidence="2">Uncharacterized protein</fullName>
    </submittedName>
</protein>
<dbReference type="EMBL" id="CP023154">
    <property type="protein sequence ID" value="QEK78228.1"/>
    <property type="molecule type" value="Genomic_DNA"/>
</dbReference>
<keyword evidence="1" id="KW-0472">Membrane</keyword>
<gene>
    <name evidence="2" type="ORF">PFDSM3638_02575</name>
</gene>
<organism evidence="2 3">
    <name type="scientific">Pyrococcus furiosus (strain ATCC 43587 / DSM 3638 / JCM 8422 / Vc1)</name>
    <dbReference type="NCBI Taxonomy" id="186497"/>
    <lineage>
        <taxon>Archaea</taxon>
        <taxon>Methanobacteriati</taxon>
        <taxon>Methanobacteriota</taxon>
        <taxon>Thermococci</taxon>
        <taxon>Thermococcales</taxon>
        <taxon>Thermococcaceae</taxon>
        <taxon>Pyrococcus</taxon>
    </lineage>
</organism>
<feature type="transmembrane region" description="Helical" evidence="1">
    <location>
        <begin position="6"/>
        <end position="39"/>
    </location>
</feature>
<sequence length="139" mass="15833">MRVEKGRLVIVLVGISAFLIPSYVIRWLLAIFVTALLFIKSVEGWEPKRKTSIFSNFLELRRDEVKRLAKIISRGEKSGVSRRIVKEHLLEAYNILGYEYSELNSSPPSGIKVLEEEGNFLERLNEALDLLEGEINEGA</sequence>
<dbReference type="RefSeq" id="WP_011011633.1">
    <property type="nucleotide sequence ID" value="NC_003413.1"/>
</dbReference>